<dbReference type="EMBL" id="FPCH01000003">
    <property type="protein sequence ID" value="SFV37008.1"/>
    <property type="molecule type" value="Genomic_DNA"/>
</dbReference>
<dbReference type="GO" id="GO:0020037">
    <property type="term" value="F:heme binding"/>
    <property type="evidence" value="ECO:0007669"/>
    <property type="project" value="InterPro"/>
</dbReference>
<dbReference type="PANTHER" id="PTHR30600">
    <property type="entry name" value="CYTOCHROME C PEROXIDASE-RELATED"/>
    <property type="match status" value="1"/>
</dbReference>
<dbReference type="RefSeq" id="WP_092868486.1">
    <property type="nucleotide sequence ID" value="NZ_FPCH01000003.1"/>
</dbReference>
<feature type="domain" description="Cytochrome c" evidence="8">
    <location>
        <begin position="466"/>
        <end position="699"/>
    </location>
</feature>
<dbReference type="STRING" id="51670.SAMN04488557_2946"/>
<dbReference type="GO" id="GO:0009055">
    <property type="term" value="F:electron transfer activity"/>
    <property type="evidence" value="ECO:0007669"/>
    <property type="project" value="InterPro"/>
</dbReference>
<dbReference type="InterPro" id="IPR051395">
    <property type="entry name" value="Cytochrome_c_Peroxidase/MauG"/>
</dbReference>
<dbReference type="SUPFAM" id="SSF46626">
    <property type="entry name" value="Cytochrome c"/>
    <property type="match status" value="2"/>
</dbReference>
<proteinExistence type="predicted"/>
<evidence type="ECO:0000313" key="9">
    <source>
        <dbReference type="EMBL" id="SFV37008.1"/>
    </source>
</evidence>
<dbReference type="GO" id="GO:0030313">
    <property type="term" value="C:cell envelope"/>
    <property type="evidence" value="ECO:0007669"/>
    <property type="project" value="UniProtKB-SubCell"/>
</dbReference>
<keyword evidence="10" id="KW-1185">Reference proteome</keyword>
<dbReference type="Proteomes" id="UP000199423">
    <property type="component" value="Unassembled WGS sequence"/>
</dbReference>
<reference evidence="10" key="1">
    <citation type="submission" date="2016-10" db="EMBL/GenBank/DDBJ databases">
        <authorList>
            <person name="Varghese N."/>
            <person name="Submissions S."/>
        </authorList>
    </citation>
    <scope>NUCLEOTIDE SEQUENCE [LARGE SCALE GENOMIC DNA]</scope>
    <source>
        <strain evidence="10">DSM 1565</strain>
    </source>
</reference>
<comment type="subcellular location">
    <subcellularLocation>
        <location evidence="1">Cell envelope</location>
    </subcellularLocation>
</comment>
<keyword evidence="4" id="KW-0560">Oxidoreductase</keyword>
<keyword evidence="2 6" id="KW-0349">Heme</keyword>
<dbReference type="AlphaFoldDB" id="A0A1I7NQZ8"/>
<evidence type="ECO:0000256" key="5">
    <source>
        <dbReference type="ARBA" id="ARBA00023004"/>
    </source>
</evidence>
<evidence type="ECO:0000256" key="1">
    <source>
        <dbReference type="ARBA" id="ARBA00004196"/>
    </source>
</evidence>
<dbReference type="InterPro" id="IPR036909">
    <property type="entry name" value="Cyt_c-like_dom_sf"/>
</dbReference>
<dbReference type="GO" id="GO:0004130">
    <property type="term" value="F:cytochrome-c peroxidase activity"/>
    <property type="evidence" value="ECO:0007669"/>
    <property type="project" value="TreeGrafter"/>
</dbReference>
<protein>
    <submittedName>
        <fullName evidence="9">Di-haem cytochrome c peroxidase</fullName>
    </submittedName>
</protein>
<evidence type="ECO:0000313" key="10">
    <source>
        <dbReference type="Proteomes" id="UP000199423"/>
    </source>
</evidence>
<keyword evidence="3 6" id="KW-0479">Metal-binding</keyword>
<evidence type="ECO:0000256" key="7">
    <source>
        <dbReference type="SAM" id="MobiDB-lite"/>
    </source>
</evidence>
<evidence type="ECO:0000256" key="3">
    <source>
        <dbReference type="ARBA" id="ARBA00022723"/>
    </source>
</evidence>
<sequence length="778" mass="83938">MVRVDWMSERSDTQNRKRLVRKSLAAFGTRLTAWTVAAAIASAGLPVYESSAQVVDPVADIPSLIGVKPILPDVSAYIRDPIAAQQLGKALFWDTQVGSDGQACATCHFHAGADIRTKNQADPSVRNTVVALQNIFDARDNNAGVAGPNKQFTALDFPFHKLADINNRESSILFDTNDVFSSQGTYAGDFVSGGRSLHQDLLTAFLLKRNLPKSRSRSSEKCNLTYSPFNPNTNPTGNPFHTNGLIYRKVEPRQTPTTINAVFNFRQFWDGRANSQFNGVDPFGPRTFTPLDPATSVGNPDAAGAGILIPSGKALAIMKPLIDNASLASQAVGPPLSDFEMSCAGKTFADLGAKLLPMRPLSTQVVHPQDSLFSKTPALIPSSSQPGLKTTYKALVEKAFFPKYWNIPGWYNIDPATGAITFDLVKGHTQEEQNFSLFWGLAIQAYEQLLISDDSPFDHGPAAMSPQAVAGLAIFEGKGKCVACHNGPLLSGATVSSLSTESPKAIEGMLMGDGHPGIYDTGFYNIGVRPTSEDLGVGAPDPYGFDLSFTRQFKWRLLNQKNRSVDRFDARPCEFATPIFTPCDNLPSLTDPASAPRDAVDGSFKVPILRNVGLNPPYFHNGGQATLKDVVRFYNRGGDRRGPLDIDSSGLATPTPFGVVNKTNLDPDIGDASAISTNNALGLTDEEEDDLVQFLLSLTDNRVACHSGVFDHPSLPIANGELDVAKAKTQQAKDIVVTLPAVGQQGLKVCFPNSGDLFGTLNTTDTRRLQDVFNQVIK</sequence>
<evidence type="ECO:0000256" key="2">
    <source>
        <dbReference type="ARBA" id="ARBA00022617"/>
    </source>
</evidence>
<feature type="compositionally biased region" description="Low complexity" evidence="7">
    <location>
        <begin position="228"/>
        <end position="237"/>
    </location>
</feature>
<dbReference type="Gene3D" id="1.10.760.10">
    <property type="entry name" value="Cytochrome c-like domain"/>
    <property type="match status" value="2"/>
</dbReference>
<gene>
    <name evidence="9" type="ORF">SAMN04488557_2946</name>
</gene>
<organism evidence="9 10">
    <name type="scientific">Hyphomicrobium facile</name>
    <dbReference type="NCBI Taxonomy" id="51670"/>
    <lineage>
        <taxon>Bacteria</taxon>
        <taxon>Pseudomonadati</taxon>
        <taxon>Pseudomonadota</taxon>
        <taxon>Alphaproteobacteria</taxon>
        <taxon>Hyphomicrobiales</taxon>
        <taxon>Hyphomicrobiaceae</taxon>
        <taxon>Hyphomicrobium</taxon>
    </lineage>
</organism>
<name>A0A1I7NQZ8_9HYPH</name>
<dbReference type="GO" id="GO:0046872">
    <property type="term" value="F:metal ion binding"/>
    <property type="evidence" value="ECO:0007669"/>
    <property type="project" value="UniProtKB-KW"/>
</dbReference>
<keyword evidence="5 6" id="KW-0408">Iron</keyword>
<feature type="region of interest" description="Disordered" evidence="7">
    <location>
        <begin position="217"/>
        <end position="237"/>
    </location>
</feature>
<dbReference type="OrthoDB" id="9805202at2"/>
<evidence type="ECO:0000256" key="6">
    <source>
        <dbReference type="PROSITE-ProRule" id="PRU00433"/>
    </source>
</evidence>
<dbReference type="InterPro" id="IPR009056">
    <property type="entry name" value="Cyt_c-like_dom"/>
</dbReference>
<dbReference type="Pfam" id="PF03150">
    <property type="entry name" value="CCP_MauG"/>
    <property type="match status" value="1"/>
</dbReference>
<dbReference type="InterPro" id="IPR004852">
    <property type="entry name" value="Di-haem_cyt_c_peroxidsae"/>
</dbReference>
<dbReference type="PROSITE" id="PS51007">
    <property type="entry name" value="CYTC"/>
    <property type="match status" value="1"/>
</dbReference>
<evidence type="ECO:0000256" key="4">
    <source>
        <dbReference type="ARBA" id="ARBA00023002"/>
    </source>
</evidence>
<keyword evidence="9" id="KW-0575">Peroxidase</keyword>
<accession>A0A1I7NQZ8</accession>
<evidence type="ECO:0000259" key="8">
    <source>
        <dbReference type="PROSITE" id="PS51007"/>
    </source>
</evidence>